<evidence type="ECO:0000259" key="4">
    <source>
        <dbReference type="SMART" id="SM00479"/>
    </source>
</evidence>
<evidence type="ECO:0000313" key="6">
    <source>
        <dbReference type="Proteomes" id="UP000295788"/>
    </source>
</evidence>
<dbReference type="InterPro" id="IPR051274">
    <property type="entry name" value="3-5_Exoribonuclease"/>
</dbReference>
<evidence type="ECO:0000256" key="2">
    <source>
        <dbReference type="ARBA" id="ARBA00022801"/>
    </source>
</evidence>
<evidence type="ECO:0000256" key="3">
    <source>
        <dbReference type="ARBA" id="ARBA00022839"/>
    </source>
</evidence>
<reference evidence="5 6" key="1">
    <citation type="submission" date="2019-03" db="EMBL/GenBank/DDBJ databases">
        <title>Genomic Encyclopedia of Type Strains, Phase IV (KMG-IV): sequencing the most valuable type-strain genomes for metagenomic binning, comparative biology and taxonomic classification.</title>
        <authorList>
            <person name="Goeker M."/>
        </authorList>
    </citation>
    <scope>NUCLEOTIDE SEQUENCE [LARGE SCALE GENOMIC DNA]</scope>
    <source>
        <strain evidence="5 6">DSM 23802</strain>
    </source>
</reference>
<dbReference type="CDD" id="cd06133">
    <property type="entry name" value="ERI-1_3'hExo_like"/>
    <property type="match status" value="1"/>
</dbReference>
<dbReference type="InterPro" id="IPR047201">
    <property type="entry name" value="ERI-1_3'hExo-like"/>
</dbReference>
<organism evidence="5 6">
    <name type="scientific">Tepidibacillus fermentans</name>
    <dbReference type="NCBI Taxonomy" id="1281767"/>
    <lineage>
        <taxon>Bacteria</taxon>
        <taxon>Bacillati</taxon>
        <taxon>Bacillota</taxon>
        <taxon>Bacilli</taxon>
        <taxon>Bacillales</taxon>
        <taxon>Bacillaceae</taxon>
        <taxon>Tepidibacillus</taxon>
    </lineage>
</organism>
<evidence type="ECO:0000256" key="1">
    <source>
        <dbReference type="ARBA" id="ARBA00022722"/>
    </source>
</evidence>
<feature type="domain" description="Exonuclease" evidence="4">
    <location>
        <begin position="2"/>
        <end position="180"/>
    </location>
</feature>
<dbReference type="SUPFAM" id="SSF53098">
    <property type="entry name" value="Ribonuclease H-like"/>
    <property type="match status" value="1"/>
</dbReference>
<dbReference type="Proteomes" id="UP000295788">
    <property type="component" value="Unassembled WGS sequence"/>
</dbReference>
<dbReference type="Pfam" id="PF00929">
    <property type="entry name" value="RNase_T"/>
    <property type="match status" value="1"/>
</dbReference>
<keyword evidence="3 5" id="KW-0269">Exonuclease</keyword>
<dbReference type="SMART" id="SM00479">
    <property type="entry name" value="EXOIII"/>
    <property type="match status" value="1"/>
</dbReference>
<dbReference type="Gene3D" id="3.30.420.10">
    <property type="entry name" value="Ribonuclease H-like superfamily/Ribonuclease H"/>
    <property type="match status" value="1"/>
</dbReference>
<dbReference type="RefSeq" id="WP_165895030.1">
    <property type="nucleotide sequence ID" value="NZ_SMAB01000014.1"/>
</dbReference>
<keyword evidence="2" id="KW-0378">Hydrolase</keyword>
<keyword evidence="1" id="KW-0540">Nuclease</keyword>
<dbReference type="PANTHER" id="PTHR23044:SF61">
    <property type="entry name" value="3'-5' EXORIBONUCLEASE 1-RELATED"/>
    <property type="match status" value="1"/>
</dbReference>
<proteinExistence type="predicted"/>
<name>A0A4R3KD81_9BACI</name>
<evidence type="ECO:0000313" key="5">
    <source>
        <dbReference type="EMBL" id="TCS81045.1"/>
    </source>
</evidence>
<dbReference type="PANTHER" id="PTHR23044">
    <property type="entry name" value="3'-5' EXONUCLEASE ERI1-RELATED"/>
    <property type="match status" value="1"/>
</dbReference>
<comment type="caution">
    <text evidence="5">The sequence shown here is derived from an EMBL/GenBank/DDBJ whole genome shotgun (WGS) entry which is preliminary data.</text>
</comment>
<dbReference type="InterPro" id="IPR013520">
    <property type="entry name" value="Ribonucl_H"/>
</dbReference>
<accession>A0A4R3KD81</accession>
<dbReference type="GO" id="GO:0000175">
    <property type="term" value="F:3'-5'-RNA exonuclease activity"/>
    <property type="evidence" value="ECO:0007669"/>
    <property type="project" value="InterPro"/>
</dbReference>
<protein>
    <submittedName>
        <fullName evidence="5">Inhibitor of KinA sporulation pathway (Predicted exonuclease)</fullName>
    </submittedName>
</protein>
<gene>
    <name evidence="5" type="ORF">EDD72_11422</name>
</gene>
<dbReference type="GO" id="GO:0003676">
    <property type="term" value="F:nucleic acid binding"/>
    <property type="evidence" value="ECO:0007669"/>
    <property type="project" value="InterPro"/>
</dbReference>
<dbReference type="InterPro" id="IPR036397">
    <property type="entry name" value="RNaseH_sf"/>
</dbReference>
<keyword evidence="6" id="KW-1185">Reference proteome</keyword>
<sequence>MNYIVFDLEFTVTKKQYMTEIIEIGAVKIRDDEGRLEVVDLFQSFVRPQRHTTISSKTKEFTGITLDDINRAPTFPEIISEFLSWIGDDEYYLIAWGQDDKYQMLKHCKHYNLSYDWIKNYNDFQWLITKRTSGGKHQRIGLAKAMELFEIPFEGRPHRGIDDAYNTAKLFMTLFPTLILEKNGVEEDYLYTSQLVYQSGEDAGYHPFANLQTLLQDIG</sequence>
<dbReference type="AlphaFoldDB" id="A0A4R3KD81"/>
<dbReference type="InterPro" id="IPR012337">
    <property type="entry name" value="RNaseH-like_sf"/>
</dbReference>
<dbReference type="EMBL" id="SMAB01000014">
    <property type="protein sequence ID" value="TCS81045.1"/>
    <property type="molecule type" value="Genomic_DNA"/>
</dbReference>